<dbReference type="SUPFAM" id="SSF52980">
    <property type="entry name" value="Restriction endonuclease-like"/>
    <property type="match status" value="1"/>
</dbReference>
<proteinExistence type="predicted"/>
<protein>
    <recommendedName>
        <fullName evidence="1">Restriction endonuclease type IV Mrr domain-containing protein</fullName>
    </recommendedName>
</protein>
<evidence type="ECO:0000313" key="3">
    <source>
        <dbReference type="Proteomes" id="UP000256301"/>
    </source>
</evidence>
<reference evidence="2 3" key="1">
    <citation type="submission" date="2017-08" db="EMBL/GenBank/DDBJ databases">
        <title>Functional genomic and metabolic studies of the symbiotic interactions of six Microcystis-dominated communities.</title>
        <authorList>
            <person name="Li Q."/>
            <person name="Lin F."/>
        </authorList>
    </citation>
    <scope>NUCLEOTIDE SEQUENCE [LARGE SCALE GENOMIC DNA]</scope>
    <source>
        <strain evidence="2">DA14</strain>
    </source>
</reference>
<dbReference type="GO" id="GO:0003677">
    <property type="term" value="F:DNA binding"/>
    <property type="evidence" value="ECO:0007669"/>
    <property type="project" value="InterPro"/>
</dbReference>
<accession>A0A3E0MA00</accession>
<dbReference type="InterPro" id="IPR007560">
    <property type="entry name" value="Restrct_endonuc_IV_Mrr"/>
</dbReference>
<name>A0A3E0MA00_MICAE</name>
<dbReference type="GO" id="GO:0004519">
    <property type="term" value="F:endonuclease activity"/>
    <property type="evidence" value="ECO:0007669"/>
    <property type="project" value="InterPro"/>
</dbReference>
<dbReference type="GO" id="GO:0009307">
    <property type="term" value="P:DNA restriction-modification system"/>
    <property type="evidence" value="ECO:0007669"/>
    <property type="project" value="InterPro"/>
</dbReference>
<dbReference type="Proteomes" id="UP000256301">
    <property type="component" value="Unassembled WGS sequence"/>
</dbReference>
<organism evidence="2 3">
    <name type="scientific">Microcystis aeruginosa DA14</name>
    <dbReference type="NCBI Taxonomy" id="1987506"/>
    <lineage>
        <taxon>Bacteria</taxon>
        <taxon>Bacillati</taxon>
        <taxon>Cyanobacteriota</taxon>
        <taxon>Cyanophyceae</taxon>
        <taxon>Oscillatoriophycideae</taxon>
        <taxon>Chroococcales</taxon>
        <taxon>Microcystaceae</taxon>
        <taxon>Microcystis</taxon>
    </lineage>
</organism>
<sequence length="308" mass="35848">MSDLTSIEKIKLEKLLEMGNGYVLDFSNITFQEFVLENLNIDIYDEKYNYSSGSKANRLKGFWKEESNSTVGKLIETLLEYWKTKKSITRKAITTEEEHLFNECQKIVERLQGGNTKNRNQDSQRKEEFSSLRSSLLLEFDNFTKLINSEDKKQRGFSLEDLLKRIFSLYEIPTQKSFRRNEGGEQIDGAFKLEGWYYLVECKWTQNLTDIRQLDSLSGKISRSGKQTLGLFLSINGWSKNVCPLLKQNNDKSIILMDGYDLRSVLVEHNNLDLKNLLMKKLECLNLEGEPFYSAHQLLQNTMNNQIV</sequence>
<gene>
    <name evidence="2" type="ORF">DWQ56_12120</name>
</gene>
<dbReference type="InterPro" id="IPR011335">
    <property type="entry name" value="Restrct_endonuc-II-like"/>
</dbReference>
<evidence type="ECO:0000313" key="2">
    <source>
        <dbReference type="EMBL" id="REJ56446.1"/>
    </source>
</evidence>
<dbReference type="EMBL" id="QQWE01000004">
    <property type="protein sequence ID" value="REJ56446.1"/>
    <property type="molecule type" value="Genomic_DNA"/>
</dbReference>
<dbReference type="Pfam" id="PF04471">
    <property type="entry name" value="Mrr_cat"/>
    <property type="match status" value="1"/>
</dbReference>
<comment type="caution">
    <text evidence="2">The sequence shown here is derived from an EMBL/GenBank/DDBJ whole genome shotgun (WGS) entry which is preliminary data.</text>
</comment>
<dbReference type="AlphaFoldDB" id="A0A3E0MA00"/>
<feature type="domain" description="Restriction endonuclease type IV Mrr" evidence="1">
    <location>
        <begin position="155"/>
        <end position="265"/>
    </location>
</feature>
<evidence type="ECO:0000259" key="1">
    <source>
        <dbReference type="Pfam" id="PF04471"/>
    </source>
</evidence>